<keyword evidence="1" id="KW-1133">Transmembrane helix</keyword>
<keyword evidence="1" id="KW-0472">Membrane</keyword>
<protein>
    <submittedName>
        <fullName evidence="3">Uncharacterized protein</fullName>
    </submittedName>
</protein>
<organism evidence="2 3">
    <name type="scientific">Parascaris equorum</name>
    <name type="common">Equine roundworm</name>
    <dbReference type="NCBI Taxonomy" id="6256"/>
    <lineage>
        <taxon>Eukaryota</taxon>
        <taxon>Metazoa</taxon>
        <taxon>Ecdysozoa</taxon>
        <taxon>Nematoda</taxon>
        <taxon>Chromadorea</taxon>
        <taxon>Rhabditida</taxon>
        <taxon>Spirurina</taxon>
        <taxon>Ascaridomorpha</taxon>
        <taxon>Ascaridoidea</taxon>
        <taxon>Ascarididae</taxon>
        <taxon>Parascaris</taxon>
    </lineage>
</organism>
<evidence type="ECO:0000313" key="3">
    <source>
        <dbReference type="WBParaSite" id="PEQ_0000068201-mRNA-1"/>
    </source>
</evidence>
<sequence>MIDTATIYTPIGQWNNVYIIVTVAGTIAMFIFLGASWQNRLHK</sequence>
<name>A0A914RG38_PAREQ</name>
<dbReference type="AlphaFoldDB" id="A0A914RG38"/>
<evidence type="ECO:0000256" key="1">
    <source>
        <dbReference type="SAM" id="Phobius"/>
    </source>
</evidence>
<proteinExistence type="predicted"/>
<dbReference type="WBParaSite" id="PEQ_0000068201-mRNA-1">
    <property type="protein sequence ID" value="PEQ_0000068201-mRNA-1"/>
    <property type="gene ID" value="PEQ_0000068201"/>
</dbReference>
<keyword evidence="2" id="KW-1185">Reference proteome</keyword>
<reference evidence="3" key="1">
    <citation type="submission" date="2022-11" db="UniProtKB">
        <authorList>
            <consortium name="WormBaseParasite"/>
        </authorList>
    </citation>
    <scope>IDENTIFICATION</scope>
</reference>
<accession>A0A914RG38</accession>
<dbReference type="Proteomes" id="UP000887564">
    <property type="component" value="Unplaced"/>
</dbReference>
<keyword evidence="1" id="KW-0812">Transmembrane</keyword>
<evidence type="ECO:0000313" key="2">
    <source>
        <dbReference type="Proteomes" id="UP000887564"/>
    </source>
</evidence>
<feature type="transmembrane region" description="Helical" evidence="1">
    <location>
        <begin position="17"/>
        <end position="37"/>
    </location>
</feature>